<proteinExistence type="predicted"/>
<reference evidence="1" key="2">
    <citation type="journal article" date="2015" name="Data Brief">
        <title>Shoot transcriptome of the giant reed, Arundo donax.</title>
        <authorList>
            <person name="Barrero R.A."/>
            <person name="Guerrero F.D."/>
            <person name="Moolhuijzen P."/>
            <person name="Goolsby J.A."/>
            <person name="Tidwell J."/>
            <person name="Bellgard S.E."/>
            <person name="Bellgard M.I."/>
        </authorList>
    </citation>
    <scope>NUCLEOTIDE SEQUENCE</scope>
    <source>
        <tissue evidence="1">Shoot tissue taken approximately 20 cm above the soil surface</tissue>
    </source>
</reference>
<dbReference type="AlphaFoldDB" id="A0A0A9FVE1"/>
<reference evidence="1" key="1">
    <citation type="submission" date="2014-09" db="EMBL/GenBank/DDBJ databases">
        <authorList>
            <person name="Magalhaes I.L.F."/>
            <person name="Oliveira U."/>
            <person name="Santos F.R."/>
            <person name="Vidigal T.H.D.A."/>
            <person name="Brescovit A.D."/>
            <person name="Santos A.J."/>
        </authorList>
    </citation>
    <scope>NUCLEOTIDE SEQUENCE</scope>
    <source>
        <tissue evidence="1">Shoot tissue taken approximately 20 cm above the soil surface</tissue>
    </source>
</reference>
<organism evidence="1">
    <name type="scientific">Arundo donax</name>
    <name type="common">Giant reed</name>
    <name type="synonym">Donax arundinaceus</name>
    <dbReference type="NCBI Taxonomy" id="35708"/>
    <lineage>
        <taxon>Eukaryota</taxon>
        <taxon>Viridiplantae</taxon>
        <taxon>Streptophyta</taxon>
        <taxon>Embryophyta</taxon>
        <taxon>Tracheophyta</taxon>
        <taxon>Spermatophyta</taxon>
        <taxon>Magnoliopsida</taxon>
        <taxon>Liliopsida</taxon>
        <taxon>Poales</taxon>
        <taxon>Poaceae</taxon>
        <taxon>PACMAD clade</taxon>
        <taxon>Arundinoideae</taxon>
        <taxon>Arundineae</taxon>
        <taxon>Arundo</taxon>
    </lineage>
</organism>
<sequence>MPNTIRCDNGAHFAKVLCTLKPICCHQTSNLLELLHK</sequence>
<accession>A0A0A9FVE1</accession>
<evidence type="ECO:0000313" key="1">
    <source>
        <dbReference type="EMBL" id="JAE16227.1"/>
    </source>
</evidence>
<name>A0A0A9FVE1_ARUDO</name>
<dbReference type="EMBL" id="GBRH01181669">
    <property type="protein sequence ID" value="JAE16227.1"/>
    <property type="molecule type" value="Transcribed_RNA"/>
</dbReference>
<protein>
    <submittedName>
        <fullName evidence="1">Uncharacterized protein</fullName>
    </submittedName>
</protein>